<dbReference type="InParanoid" id="A0A7J8I143"/>
<protein>
    <submittedName>
        <fullName evidence="1">Uncharacterized protein</fullName>
    </submittedName>
</protein>
<sequence>MKDLGFTCPLKKYINLSTKHTSASASVSSDCYNKIPLTRPAAVAQWLSINPCTKRSPVRLPDKAHAQVVGLMPSRGHAGDSQSMFSLISVFIPLSLSLPLSLKSTTKKIFKIPLSSLINKYICCHSSGGWVFQDQGASKFDFWRQLSF</sequence>
<name>A0A7J8I143_MOLMO</name>
<comment type="caution">
    <text evidence="1">The sequence shown here is derived from an EMBL/GenBank/DDBJ whole genome shotgun (WGS) entry which is preliminary data.</text>
</comment>
<dbReference type="Proteomes" id="UP000550707">
    <property type="component" value="Unassembled WGS sequence"/>
</dbReference>
<dbReference type="AlphaFoldDB" id="A0A7J8I143"/>
<reference evidence="1 2" key="1">
    <citation type="journal article" date="2020" name="Nature">
        <title>Six reference-quality genomes reveal evolution of bat adaptations.</title>
        <authorList>
            <person name="Jebb D."/>
            <person name="Huang Z."/>
            <person name="Pippel M."/>
            <person name="Hughes G.M."/>
            <person name="Lavrichenko K."/>
            <person name="Devanna P."/>
            <person name="Winkler S."/>
            <person name="Jermiin L.S."/>
            <person name="Skirmuntt E.C."/>
            <person name="Katzourakis A."/>
            <person name="Burkitt-Gray L."/>
            <person name="Ray D.A."/>
            <person name="Sullivan K.A.M."/>
            <person name="Roscito J.G."/>
            <person name="Kirilenko B.M."/>
            <person name="Davalos L.M."/>
            <person name="Corthals A.P."/>
            <person name="Power M.L."/>
            <person name="Jones G."/>
            <person name="Ransome R.D."/>
            <person name="Dechmann D.K.N."/>
            <person name="Locatelli A.G."/>
            <person name="Puechmaille S.J."/>
            <person name="Fedrigo O."/>
            <person name="Jarvis E.D."/>
            <person name="Hiller M."/>
            <person name="Vernes S.C."/>
            <person name="Myers E.W."/>
            <person name="Teeling E.C."/>
        </authorList>
    </citation>
    <scope>NUCLEOTIDE SEQUENCE [LARGE SCALE GENOMIC DNA]</scope>
    <source>
        <strain evidence="1">MMolMol1</strain>
        <tissue evidence="1">Muscle</tissue>
    </source>
</reference>
<organism evidence="1 2">
    <name type="scientific">Molossus molossus</name>
    <name type="common">Pallas' mastiff bat</name>
    <name type="synonym">Vespertilio molossus</name>
    <dbReference type="NCBI Taxonomy" id="27622"/>
    <lineage>
        <taxon>Eukaryota</taxon>
        <taxon>Metazoa</taxon>
        <taxon>Chordata</taxon>
        <taxon>Craniata</taxon>
        <taxon>Vertebrata</taxon>
        <taxon>Euteleostomi</taxon>
        <taxon>Mammalia</taxon>
        <taxon>Eutheria</taxon>
        <taxon>Laurasiatheria</taxon>
        <taxon>Chiroptera</taxon>
        <taxon>Yangochiroptera</taxon>
        <taxon>Molossidae</taxon>
        <taxon>Molossus</taxon>
    </lineage>
</organism>
<proteinExistence type="predicted"/>
<evidence type="ECO:0000313" key="1">
    <source>
        <dbReference type="EMBL" id="KAF6477980.1"/>
    </source>
</evidence>
<dbReference type="EMBL" id="JACASF010000005">
    <property type="protein sequence ID" value="KAF6477980.1"/>
    <property type="molecule type" value="Genomic_DNA"/>
</dbReference>
<evidence type="ECO:0000313" key="2">
    <source>
        <dbReference type="Proteomes" id="UP000550707"/>
    </source>
</evidence>
<accession>A0A7J8I143</accession>
<keyword evidence="2" id="KW-1185">Reference proteome</keyword>
<gene>
    <name evidence="1" type="ORF">HJG59_010872</name>
</gene>